<name>X1ECU7_9ZZZZ</name>
<comment type="caution">
    <text evidence="1">The sequence shown here is derived from an EMBL/GenBank/DDBJ whole genome shotgun (WGS) entry which is preliminary data.</text>
</comment>
<organism evidence="1">
    <name type="scientific">marine sediment metagenome</name>
    <dbReference type="NCBI Taxonomy" id="412755"/>
    <lineage>
        <taxon>unclassified sequences</taxon>
        <taxon>metagenomes</taxon>
        <taxon>ecological metagenomes</taxon>
    </lineage>
</organism>
<accession>X1ECU7</accession>
<reference evidence="1" key="1">
    <citation type="journal article" date="2014" name="Front. Microbiol.">
        <title>High frequency of phylogenetically diverse reductive dehalogenase-homologous genes in deep subseafloor sedimentary metagenomes.</title>
        <authorList>
            <person name="Kawai M."/>
            <person name="Futagami T."/>
            <person name="Toyoda A."/>
            <person name="Takaki Y."/>
            <person name="Nishi S."/>
            <person name="Hori S."/>
            <person name="Arai W."/>
            <person name="Tsubouchi T."/>
            <person name="Morono Y."/>
            <person name="Uchiyama I."/>
            <person name="Ito T."/>
            <person name="Fujiyama A."/>
            <person name="Inagaki F."/>
            <person name="Takami H."/>
        </authorList>
    </citation>
    <scope>NUCLEOTIDE SEQUENCE</scope>
    <source>
        <strain evidence="1">Expedition CK06-06</strain>
    </source>
</reference>
<evidence type="ECO:0000313" key="1">
    <source>
        <dbReference type="EMBL" id="GAH06483.1"/>
    </source>
</evidence>
<dbReference type="EMBL" id="BART01033315">
    <property type="protein sequence ID" value="GAH06483.1"/>
    <property type="molecule type" value="Genomic_DNA"/>
</dbReference>
<dbReference type="AlphaFoldDB" id="X1ECU7"/>
<gene>
    <name evidence="1" type="ORF">S01H4_57304</name>
</gene>
<proteinExistence type="predicted"/>
<protein>
    <submittedName>
        <fullName evidence="1">Uncharacterized protein</fullName>
    </submittedName>
</protein>
<sequence>MIYIRKTPLIQNRLLNWFITGEGVESYPSDPTNPANWAKKA</sequence>